<dbReference type="SUPFAM" id="SSF57701">
    <property type="entry name" value="Zn2/Cys6 DNA-binding domain"/>
    <property type="match status" value="1"/>
</dbReference>
<keyword evidence="5" id="KW-0804">Transcription</keyword>
<feature type="compositionally biased region" description="Basic residues" evidence="8">
    <location>
        <begin position="151"/>
        <end position="166"/>
    </location>
</feature>
<keyword evidence="6" id="KW-0539">Nucleus</keyword>
<evidence type="ECO:0000256" key="6">
    <source>
        <dbReference type="ARBA" id="ARBA00023242"/>
    </source>
</evidence>
<dbReference type="InterPro" id="IPR001138">
    <property type="entry name" value="Zn2Cys6_DnaBD"/>
</dbReference>
<sequence>MAEQAKPAPPTQEHPYPPPTIVPYPHQGYNGPYPPPGPPGAYMPPFFAYPPPPDGSHPEAGQNGVPPTPYMIGLPPGVVYAYQTHPQTQPFTAPPASASTPPALAHRPKRKQVKMACTNCAGACKRCDETRPCERCVKYGIADSCVDGQRKERKKGIKRGPYKRKAKGEADSPSFSGGGDWPNGTPPSSTTSAPGIHPVQAPYAPEGYYPVYYPPPGFMPHPHDGQPGPDGSPSHPNGQPIMPYYIHPGSYQFPHYPPIYPPGAPPPPGAQPSSAPVSQAASEQPQTVNPSDTGRKEEGASGAERNGVEAAGAGKKRSRTTKNGEPKAKKVKTAVNGTPVPAVVPPPAHVEKDKRETPQSGTGEGDDHDADGVSGDGDKSA</sequence>
<evidence type="ECO:0000259" key="9">
    <source>
        <dbReference type="PROSITE" id="PS50048"/>
    </source>
</evidence>
<evidence type="ECO:0000256" key="8">
    <source>
        <dbReference type="SAM" id="MobiDB-lite"/>
    </source>
</evidence>
<dbReference type="SMART" id="SM00066">
    <property type="entry name" value="GAL4"/>
    <property type="match status" value="1"/>
</dbReference>
<dbReference type="STRING" id="685588.A0A067T9T2"/>
<keyword evidence="1" id="KW-0479">Metal-binding</keyword>
<dbReference type="PANTHER" id="PTHR47659:SF7">
    <property type="entry name" value="FUNGAL TRANSCRIPTIONAL REGULATORY PROTEIN, N-TERMINAL DOMAIN-CONTAINING PROTEIN"/>
    <property type="match status" value="1"/>
</dbReference>
<dbReference type="HOGENOM" id="CLU_040323_0_0_1"/>
<dbReference type="CDD" id="cd00067">
    <property type="entry name" value="GAL4"/>
    <property type="match status" value="1"/>
</dbReference>
<evidence type="ECO:0000256" key="3">
    <source>
        <dbReference type="ARBA" id="ARBA00023015"/>
    </source>
</evidence>
<organism evidence="10 11">
    <name type="scientific">Galerina marginata (strain CBS 339.88)</name>
    <dbReference type="NCBI Taxonomy" id="685588"/>
    <lineage>
        <taxon>Eukaryota</taxon>
        <taxon>Fungi</taxon>
        <taxon>Dikarya</taxon>
        <taxon>Basidiomycota</taxon>
        <taxon>Agaricomycotina</taxon>
        <taxon>Agaricomycetes</taxon>
        <taxon>Agaricomycetidae</taxon>
        <taxon>Agaricales</taxon>
        <taxon>Agaricineae</taxon>
        <taxon>Strophariaceae</taxon>
        <taxon>Galerina</taxon>
    </lineage>
</organism>
<evidence type="ECO:0000256" key="1">
    <source>
        <dbReference type="ARBA" id="ARBA00022723"/>
    </source>
</evidence>
<evidence type="ECO:0000256" key="4">
    <source>
        <dbReference type="ARBA" id="ARBA00023125"/>
    </source>
</evidence>
<dbReference type="InterPro" id="IPR050335">
    <property type="entry name" value="ERT1_acuK_gluconeogen_tf"/>
</dbReference>
<dbReference type="GO" id="GO:0000981">
    <property type="term" value="F:DNA-binding transcription factor activity, RNA polymerase II-specific"/>
    <property type="evidence" value="ECO:0007669"/>
    <property type="project" value="InterPro"/>
</dbReference>
<keyword evidence="11" id="KW-1185">Reference proteome</keyword>
<feature type="compositionally biased region" description="Pro residues" evidence="8">
    <location>
        <begin position="32"/>
        <end position="55"/>
    </location>
</feature>
<reference evidence="11" key="1">
    <citation type="journal article" date="2014" name="Proc. Natl. Acad. Sci. U.S.A.">
        <title>Extensive sampling of basidiomycete genomes demonstrates inadequacy of the white-rot/brown-rot paradigm for wood decay fungi.</title>
        <authorList>
            <person name="Riley R."/>
            <person name="Salamov A.A."/>
            <person name="Brown D.W."/>
            <person name="Nagy L.G."/>
            <person name="Floudas D."/>
            <person name="Held B.W."/>
            <person name="Levasseur A."/>
            <person name="Lombard V."/>
            <person name="Morin E."/>
            <person name="Otillar R."/>
            <person name="Lindquist E.A."/>
            <person name="Sun H."/>
            <person name="LaButti K.M."/>
            <person name="Schmutz J."/>
            <person name="Jabbour D."/>
            <person name="Luo H."/>
            <person name="Baker S.E."/>
            <person name="Pisabarro A.G."/>
            <person name="Walton J.D."/>
            <person name="Blanchette R.A."/>
            <person name="Henrissat B."/>
            <person name="Martin F."/>
            <person name="Cullen D."/>
            <person name="Hibbett D.S."/>
            <person name="Grigoriev I.V."/>
        </authorList>
    </citation>
    <scope>NUCLEOTIDE SEQUENCE [LARGE SCALE GENOMIC DNA]</scope>
    <source>
        <strain evidence="11">CBS 339.88</strain>
    </source>
</reference>
<evidence type="ECO:0000313" key="11">
    <source>
        <dbReference type="Proteomes" id="UP000027222"/>
    </source>
</evidence>
<keyword evidence="2" id="KW-0862">Zinc</keyword>
<dbReference type="AlphaFoldDB" id="A0A067T9T2"/>
<keyword evidence="3" id="KW-0805">Transcription regulation</keyword>
<protein>
    <recommendedName>
        <fullName evidence="7">Transcription activator of gluconeogenesis ERT1</fullName>
    </recommendedName>
</protein>
<feature type="region of interest" description="Disordered" evidence="8">
    <location>
        <begin position="1"/>
        <end position="63"/>
    </location>
</feature>
<proteinExistence type="predicted"/>
<dbReference type="PROSITE" id="PS50048">
    <property type="entry name" value="ZN2_CY6_FUNGAL_2"/>
    <property type="match status" value="1"/>
</dbReference>
<feature type="compositionally biased region" description="Low complexity" evidence="8">
    <location>
        <begin position="225"/>
        <end position="236"/>
    </location>
</feature>
<evidence type="ECO:0000256" key="2">
    <source>
        <dbReference type="ARBA" id="ARBA00022833"/>
    </source>
</evidence>
<dbReference type="Proteomes" id="UP000027222">
    <property type="component" value="Unassembled WGS sequence"/>
</dbReference>
<dbReference type="GO" id="GO:0003677">
    <property type="term" value="F:DNA binding"/>
    <property type="evidence" value="ECO:0007669"/>
    <property type="project" value="UniProtKB-KW"/>
</dbReference>
<dbReference type="EMBL" id="KL142372">
    <property type="protein sequence ID" value="KDR79930.1"/>
    <property type="molecule type" value="Genomic_DNA"/>
</dbReference>
<evidence type="ECO:0000256" key="5">
    <source>
        <dbReference type="ARBA" id="ARBA00023163"/>
    </source>
</evidence>
<feature type="region of interest" description="Disordered" evidence="8">
    <location>
        <begin position="217"/>
        <end position="381"/>
    </location>
</feature>
<accession>A0A067T9T2</accession>
<evidence type="ECO:0000256" key="7">
    <source>
        <dbReference type="ARBA" id="ARBA00040903"/>
    </source>
</evidence>
<evidence type="ECO:0000313" key="10">
    <source>
        <dbReference type="EMBL" id="KDR79930.1"/>
    </source>
</evidence>
<feature type="compositionally biased region" description="Pro residues" evidence="8">
    <location>
        <begin position="255"/>
        <end position="270"/>
    </location>
</feature>
<name>A0A067T9T2_GALM3</name>
<feature type="region of interest" description="Disordered" evidence="8">
    <location>
        <begin position="149"/>
        <end position="199"/>
    </location>
</feature>
<dbReference type="OrthoDB" id="5575144at2759"/>
<dbReference type="GO" id="GO:0008270">
    <property type="term" value="F:zinc ion binding"/>
    <property type="evidence" value="ECO:0007669"/>
    <property type="project" value="InterPro"/>
</dbReference>
<feature type="domain" description="Zn(2)-C6 fungal-type" evidence="9">
    <location>
        <begin position="116"/>
        <end position="147"/>
    </location>
</feature>
<dbReference type="InterPro" id="IPR036864">
    <property type="entry name" value="Zn2-C6_fun-type_DNA-bd_sf"/>
</dbReference>
<gene>
    <name evidence="10" type="ORF">GALMADRAFT_242061</name>
</gene>
<feature type="compositionally biased region" description="Low complexity" evidence="8">
    <location>
        <begin position="271"/>
        <end position="286"/>
    </location>
</feature>
<feature type="compositionally biased region" description="Pro residues" evidence="8">
    <location>
        <begin position="7"/>
        <end position="22"/>
    </location>
</feature>
<keyword evidence="4" id="KW-0238">DNA-binding</keyword>
<dbReference type="PANTHER" id="PTHR47659">
    <property type="entry name" value="ZN(II)2CYS6 TRANSCRIPTION FACTOR (EUROFUNG)-RELATED"/>
    <property type="match status" value="1"/>
</dbReference>